<feature type="region of interest" description="Disordered" evidence="1">
    <location>
        <begin position="1"/>
        <end position="23"/>
    </location>
</feature>
<dbReference type="SUPFAM" id="SSF56112">
    <property type="entry name" value="Protein kinase-like (PK-like)"/>
    <property type="match status" value="1"/>
</dbReference>
<proteinExistence type="predicted"/>
<dbReference type="Proteomes" id="UP001287356">
    <property type="component" value="Unassembled WGS sequence"/>
</dbReference>
<evidence type="ECO:0000313" key="2">
    <source>
        <dbReference type="EMBL" id="KAK3371645.1"/>
    </source>
</evidence>
<dbReference type="PANTHER" id="PTHR37542:SF3">
    <property type="entry name" value="PRION-INHIBITION AND PROPAGATION HELO DOMAIN-CONTAINING PROTEIN"/>
    <property type="match status" value="1"/>
</dbReference>
<accession>A0AAE0K908</accession>
<reference evidence="2" key="2">
    <citation type="submission" date="2023-06" db="EMBL/GenBank/DDBJ databases">
        <authorList>
            <consortium name="Lawrence Berkeley National Laboratory"/>
            <person name="Haridas S."/>
            <person name="Hensen N."/>
            <person name="Bonometti L."/>
            <person name="Westerberg I."/>
            <person name="Brannstrom I.O."/>
            <person name="Guillou S."/>
            <person name="Cros-Aarteil S."/>
            <person name="Calhoun S."/>
            <person name="Kuo A."/>
            <person name="Mondo S."/>
            <person name="Pangilinan J."/>
            <person name="Riley R."/>
            <person name="Labutti K."/>
            <person name="Andreopoulos B."/>
            <person name="Lipzen A."/>
            <person name="Chen C."/>
            <person name="Yanf M."/>
            <person name="Daum C."/>
            <person name="Ng V."/>
            <person name="Clum A."/>
            <person name="Steindorff A."/>
            <person name="Ohm R."/>
            <person name="Martin F."/>
            <person name="Silar P."/>
            <person name="Natvig D."/>
            <person name="Lalanne C."/>
            <person name="Gautier V."/>
            <person name="Ament-Velasquez S.L."/>
            <person name="Kruys A."/>
            <person name="Hutchinson M.I."/>
            <person name="Powell A.J."/>
            <person name="Barry K."/>
            <person name="Miller A.N."/>
            <person name="Grigoriev I.V."/>
            <person name="Debuchy R."/>
            <person name="Gladieux P."/>
            <person name="Thoren M.H."/>
            <person name="Johannesson H."/>
        </authorList>
    </citation>
    <scope>NUCLEOTIDE SEQUENCE</scope>
    <source>
        <strain evidence="2">CBS 958.72</strain>
    </source>
</reference>
<reference evidence="2" key="1">
    <citation type="journal article" date="2023" name="Mol. Phylogenet. Evol.">
        <title>Genome-scale phylogeny and comparative genomics of the fungal order Sordariales.</title>
        <authorList>
            <person name="Hensen N."/>
            <person name="Bonometti L."/>
            <person name="Westerberg I."/>
            <person name="Brannstrom I.O."/>
            <person name="Guillou S."/>
            <person name="Cros-Aarteil S."/>
            <person name="Calhoun S."/>
            <person name="Haridas S."/>
            <person name="Kuo A."/>
            <person name="Mondo S."/>
            <person name="Pangilinan J."/>
            <person name="Riley R."/>
            <person name="LaButti K."/>
            <person name="Andreopoulos B."/>
            <person name="Lipzen A."/>
            <person name="Chen C."/>
            <person name="Yan M."/>
            <person name="Daum C."/>
            <person name="Ng V."/>
            <person name="Clum A."/>
            <person name="Steindorff A."/>
            <person name="Ohm R.A."/>
            <person name="Martin F."/>
            <person name="Silar P."/>
            <person name="Natvig D.O."/>
            <person name="Lalanne C."/>
            <person name="Gautier V."/>
            <person name="Ament-Velasquez S.L."/>
            <person name="Kruys A."/>
            <person name="Hutchinson M.I."/>
            <person name="Powell A.J."/>
            <person name="Barry K."/>
            <person name="Miller A.N."/>
            <person name="Grigoriev I.V."/>
            <person name="Debuchy R."/>
            <person name="Gladieux P."/>
            <person name="Hiltunen Thoren M."/>
            <person name="Johannesson H."/>
        </authorList>
    </citation>
    <scope>NUCLEOTIDE SEQUENCE</scope>
    <source>
        <strain evidence="2">CBS 958.72</strain>
    </source>
</reference>
<keyword evidence="3" id="KW-1185">Reference proteome</keyword>
<protein>
    <recommendedName>
        <fullName evidence="4">Protein kinase domain-containing protein</fullName>
    </recommendedName>
</protein>
<dbReference type="EMBL" id="JAULSN010000005">
    <property type="protein sequence ID" value="KAK3371645.1"/>
    <property type="molecule type" value="Genomic_DNA"/>
</dbReference>
<evidence type="ECO:0000256" key="1">
    <source>
        <dbReference type="SAM" id="MobiDB-lite"/>
    </source>
</evidence>
<sequence length="273" mass="31679">MPGHIDNVESNPEGPGGRSMGTWLQKGGQATVGLLEWTTVEPNAFLAYLKDVEERIPTGGNRLEEIHTLKIHGIFREGPRTALVYQCSQQPADLRDVLLKVQKPSGEDRRALSRIIATQVRSLHVHFQLRHPGLRTESFVFFGNVEKPDLTKPYVLDWARPPSTDIYRHPEYQADKSFWFYQAWSLMMVLSEIAEWRPLNRAFQDKEELLRRKMERKQLVTSPDWKGAPTAEIFKYGFGFLEKDHHTLERYSRWDVKRFYDTLCELLAPSPAQ</sequence>
<gene>
    <name evidence="2" type="ORF">B0T24DRAFT_332095</name>
</gene>
<comment type="caution">
    <text evidence="2">The sequence shown here is derived from an EMBL/GenBank/DDBJ whole genome shotgun (WGS) entry which is preliminary data.</text>
</comment>
<dbReference type="AlphaFoldDB" id="A0AAE0K908"/>
<dbReference type="InterPro" id="IPR011009">
    <property type="entry name" value="Kinase-like_dom_sf"/>
</dbReference>
<organism evidence="2 3">
    <name type="scientific">Lasiosphaeria ovina</name>
    <dbReference type="NCBI Taxonomy" id="92902"/>
    <lineage>
        <taxon>Eukaryota</taxon>
        <taxon>Fungi</taxon>
        <taxon>Dikarya</taxon>
        <taxon>Ascomycota</taxon>
        <taxon>Pezizomycotina</taxon>
        <taxon>Sordariomycetes</taxon>
        <taxon>Sordariomycetidae</taxon>
        <taxon>Sordariales</taxon>
        <taxon>Lasiosphaeriaceae</taxon>
        <taxon>Lasiosphaeria</taxon>
    </lineage>
</organism>
<evidence type="ECO:0008006" key="4">
    <source>
        <dbReference type="Google" id="ProtNLM"/>
    </source>
</evidence>
<name>A0AAE0K908_9PEZI</name>
<evidence type="ECO:0000313" key="3">
    <source>
        <dbReference type="Proteomes" id="UP001287356"/>
    </source>
</evidence>
<dbReference type="PANTHER" id="PTHR37542">
    <property type="entry name" value="HELO DOMAIN-CONTAINING PROTEIN-RELATED"/>
    <property type="match status" value="1"/>
</dbReference>